<gene>
    <name evidence="3" type="ORF">S06H3_05982</name>
</gene>
<sequence>SNNGGYIVVYFVVILLVFFLLDHFVFEGKILAYIRSFFSEEKETEIPPEHVPESRGFEGRSEEDL</sequence>
<protein>
    <submittedName>
        <fullName evidence="3">Uncharacterized protein</fullName>
    </submittedName>
</protein>
<keyword evidence="2" id="KW-0472">Membrane</keyword>
<comment type="caution">
    <text evidence="3">The sequence shown here is derived from an EMBL/GenBank/DDBJ whole genome shotgun (WGS) entry which is preliminary data.</text>
</comment>
<dbReference type="EMBL" id="BARV01002273">
    <property type="protein sequence ID" value="GAH90670.1"/>
    <property type="molecule type" value="Genomic_DNA"/>
</dbReference>
<evidence type="ECO:0000256" key="1">
    <source>
        <dbReference type="SAM" id="MobiDB-lite"/>
    </source>
</evidence>
<feature type="region of interest" description="Disordered" evidence="1">
    <location>
        <begin position="41"/>
        <end position="65"/>
    </location>
</feature>
<reference evidence="3" key="1">
    <citation type="journal article" date="2014" name="Front. Microbiol.">
        <title>High frequency of phylogenetically diverse reductive dehalogenase-homologous genes in deep subseafloor sedimentary metagenomes.</title>
        <authorList>
            <person name="Kawai M."/>
            <person name="Futagami T."/>
            <person name="Toyoda A."/>
            <person name="Takaki Y."/>
            <person name="Nishi S."/>
            <person name="Hori S."/>
            <person name="Arai W."/>
            <person name="Tsubouchi T."/>
            <person name="Morono Y."/>
            <person name="Uchiyama I."/>
            <person name="Ito T."/>
            <person name="Fujiyama A."/>
            <person name="Inagaki F."/>
            <person name="Takami H."/>
        </authorList>
    </citation>
    <scope>NUCLEOTIDE SEQUENCE</scope>
    <source>
        <strain evidence="3">Expedition CK06-06</strain>
    </source>
</reference>
<keyword evidence="2" id="KW-1133">Transmembrane helix</keyword>
<evidence type="ECO:0000313" key="3">
    <source>
        <dbReference type="EMBL" id="GAH90670.1"/>
    </source>
</evidence>
<dbReference type="AlphaFoldDB" id="X1KAL0"/>
<feature type="non-terminal residue" evidence="3">
    <location>
        <position position="1"/>
    </location>
</feature>
<proteinExistence type="predicted"/>
<evidence type="ECO:0000256" key="2">
    <source>
        <dbReference type="SAM" id="Phobius"/>
    </source>
</evidence>
<accession>X1KAL0</accession>
<keyword evidence="2" id="KW-0812">Transmembrane</keyword>
<feature type="transmembrane region" description="Helical" evidence="2">
    <location>
        <begin position="6"/>
        <end position="26"/>
    </location>
</feature>
<name>X1KAL0_9ZZZZ</name>
<organism evidence="3">
    <name type="scientific">marine sediment metagenome</name>
    <dbReference type="NCBI Taxonomy" id="412755"/>
    <lineage>
        <taxon>unclassified sequences</taxon>
        <taxon>metagenomes</taxon>
        <taxon>ecological metagenomes</taxon>
    </lineage>
</organism>